<comment type="caution">
    <text evidence="6">The sequence shown here is derived from an EMBL/GenBank/DDBJ whole genome shotgun (WGS) entry which is preliminary data.</text>
</comment>
<proteinExistence type="predicted"/>
<feature type="binding site" evidence="3">
    <location>
        <position position="104"/>
    </location>
    <ligand>
        <name>Mg(2+)</name>
        <dbReference type="ChEBI" id="CHEBI:18420"/>
    </ligand>
</feature>
<gene>
    <name evidence="6" type="ORF">FK268_08010</name>
</gene>
<organism evidence="6 7">
    <name type="scientific">Tsukamurella sputi</name>
    <dbReference type="NCBI Taxonomy" id="2591848"/>
    <lineage>
        <taxon>Bacteria</taxon>
        <taxon>Bacillati</taxon>
        <taxon>Actinomycetota</taxon>
        <taxon>Actinomycetes</taxon>
        <taxon>Mycobacteriales</taxon>
        <taxon>Tsukamurellaceae</taxon>
        <taxon>Tsukamurella</taxon>
    </lineage>
</organism>
<keyword evidence="7" id="KW-1185">Reference proteome</keyword>
<evidence type="ECO:0000256" key="1">
    <source>
        <dbReference type="ARBA" id="ARBA00022679"/>
    </source>
</evidence>
<feature type="binding site" evidence="2">
    <location>
        <position position="147"/>
    </location>
    <ligand>
        <name>CoA</name>
        <dbReference type="ChEBI" id="CHEBI:57287"/>
    </ligand>
</feature>
<dbReference type="PANTHER" id="PTHR38096:SF1">
    <property type="entry name" value="ENTEROBACTIN SYNTHASE COMPONENT D"/>
    <property type="match status" value="1"/>
</dbReference>
<keyword evidence="3" id="KW-0460">Magnesium</keyword>
<feature type="binding site" evidence="2">
    <location>
        <position position="46"/>
    </location>
    <ligand>
        <name>CoA</name>
        <dbReference type="ChEBI" id="CHEBI:57287"/>
    </ligand>
</feature>
<keyword evidence="1 6" id="KW-0808">Transferase</keyword>
<name>A0A5C5RSA4_9ACTN</name>
<feature type="binding site" evidence="2">
    <location>
        <position position="151"/>
    </location>
    <ligand>
        <name>CoA</name>
        <dbReference type="ChEBI" id="CHEBI:57287"/>
    </ligand>
</feature>
<dbReference type="GO" id="GO:0008897">
    <property type="term" value="F:holo-[acyl-carrier-protein] synthase activity"/>
    <property type="evidence" value="ECO:0007669"/>
    <property type="project" value="InterPro"/>
</dbReference>
<protein>
    <submittedName>
        <fullName evidence="6">4'-phosphopantetheinyl transferase superfamily protein</fullName>
    </submittedName>
</protein>
<dbReference type="Gene3D" id="3.90.470.20">
    <property type="entry name" value="4'-phosphopantetheinyl transferase domain"/>
    <property type="match status" value="1"/>
</dbReference>
<feature type="binding site" evidence="3">
    <location>
        <position position="105"/>
    </location>
    <ligand>
        <name>Mg(2+)</name>
        <dbReference type="ChEBI" id="CHEBI:18420"/>
    </ligand>
</feature>
<sequence length="226" mass="24346">MLQSMLPRGVVAREAHGDVEAPLHPREAAQIAKAVPKRQAEYATVRHLAREALGELGIGDAVLVKGEGGGVDWPRNVVGALTHCDGYRGAVVGYRMGVRTVGIDAEPHLALPDKVLPTVSVESEREVLAARPDDGLHWDRLLFCAKEATYKAWNPITGRWLGFEDAEITFDLTSRTDRPSGPAAEGTFHSRILIDGKATDGGPPVAAFDGRWRITDGLIVTSIAEV</sequence>
<evidence type="ECO:0000313" key="6">
    <source>
        <dbReference type="EMBL" id="TWS25458.1"/>
    </source>
</evidence>
<feature type="domain" description="4'-phosphopantetheinyl transferase N-terminal" evidence="5">
    <location>
        <begin position="27"/>
        <end position="92"/>
    </location>
</feature>
<evidence type="ECO:0000313" key="7">
    <source>
        <dbReference type="Proteomes" id="UP000319792"/>
    </source>
</evidence>
<dbReference type="AlphaFoldDB" id="A0A5C5RSA4"/>
<evidence type="ECO:0000259" key="4">
    <source>
        <dbReference type="Pfam" id="PF01648"/>
    </source>
</evidence>
<dbReference type="GO" id="GO:0000287">
    <property type="term" value="F:magnesium ion binding"/>
    <property type="evidence" value="ECO:0007669"/>
    <property type="project" value="InterPro"/>
</dbReference>
<dbReference type="PRINTS" id="PR01399">
    <property type="entry name" value="ENTSNTHTASED"/>
</dbReference>
<feature type="binding site" evidence="2">
    <location>
        <position position="38"/>
    </location>
    <ligand>
        <name>CoA</name>
        <dbReference type="ChEBI" id="CHEBI:57287"/>
    </ligand>
</feature>
<dbReference type="InterPro" id="IPR041354">
    <property type="entry name" value="4PPT_N"/>
</dbReference>
<dbReference type="Proteomes" id="UP000319792">
    <property type="component" value="Unassembled WGS sequence"/>
</dbReference>
<reference evidence="6 7" key="1">
    <citation type="submission" date="2019-08" db="EMBL/GenBank/DDBJ databases">
        <title>Tsukamurella conjunctivitidis sp. nov., Tsukamurella assacharolytica sp. nov. and Tsukamurella sputae sp. nov. isolated from patients with conjunctivitis, bacteraemia (lymphoma) and respiratory infection (sputum) in Hong Kong.</title>
        <authorList>
            <person name="Fok K.M.N."/>
            <person name="Fong J.Y.H."/>
        </authorList>
    </citation>
    <scope>NUCLEOTIDE SEQUENCE [LARGE SCALE GENOMIC DNA]</scope>
    <source>
        <strain evidence="6 7">HKU70</strain>
    </source>
</reference>
<dbReference type="GO" id="GO:0005886">
    <property type="term" value="C:plasma membrane"/>
    <property type="evidence" value="ECO:0007669"/>
    <property type="project" value="TreeGrafter"/>
</dbReference>
<dbReference type="GO" id="GO:0009239">
    <property type="term" value="P:enterobactin biosynthetic process"/>
    <property type="evidence" value="ECO:0007669"/>
    <property type="project" value="InterPro"/>
</dbReference>
<dbReference type="PANTHER" id="PTHR38096">
    <property type="entry name" value="ENTEROBACTIN SYNTHASE COMPONENT D"/>
    <property type="match status" value="1"/>
</dbReference>
<feature type="binding site" evidence="2">
    <location>
        <begin position="82"/>
        <end position="83"/>
    </location>
    <ligand>
        <name>CoA</name>
        <dbReference type="ChEBI" id="CHEBI:57287"/>
    </ligand>
</feature>
<dbReference type="Pfam" id="PF17837">
    <property type="entry name" value="4PPT_N"/>
    <property type="match status" value="1"/>
</dbReference>
<evidence type="ECO:0000256" key="2">
    <source>
        <dbReference type="PIRSR" id="PIRSR603542-1"/>
    </source>
</evidence>
<feature type="binding site" evidence="3">
    <location>
        <position position="106"/>
    </location>
    <ligand>
        <name>Mg(2+)</name>
        <dbReference type="ChEBI" id="CHEBI:18420"/>
    </ligand>
</feature>
<evidence type="ECO:0000259" key="5">
    <source>
        <dbReference type="Pfam" id="PF17837"/>
    </source>
</evidence>
<dbReference type="InterPro" id="IPR008278">
    <property type="entry name" value="4-PPantetheinyl_Trfase_dom"/>
</dbReference>
<keyword evidence="3" id="KW-0479">Metal-binding</keyword>
<comment type="cofactor">
    <cofactor evidence="3">
        <name>Mg(2+)</name>
        <dbReference type="ChEBI" id="CHEBI:18420"/>
    </cofactor>
</comment>
<dbReference type="GO" id="GO:0009366">
    <property type="term" value="C:enterobactin synthetase complex"/>
    <property type="evidence" value="ECO:0007669"/>
    <property type="project" value="InterPro"/>
</dbReference>
<dbReference type="Pfam" id="PF01648">
    <property type="entry name" value="ACPS"/>
    <property type="match status" value="1"/>
</dbReference>
<dbReference type="OrthoDB" id="8210607at2"/>
<evidence type="ECO:0000256" key="3">
    <source>
        <dbReference type="PIRSR" id="PIRSR603542-2"/>
    </source>
</evidence>
<dbReference type="SUPFAM" id="SSF56214">
    <property type="entry name" value="4'-phosphopantetheinyl transferase"/>
    <property type="match status" value="1"/>
</dbReference>
<accession>A0A5C5RSA4</accession>
<dbReference type="RefSeq" id="WP_146433463.1">
    <property type="nucleotide sequence ID" value="NZ_VIGV01000002.1"/>
</dbReference>
<feature type="binding site" evidence="2">
    <location>
        <position position="104"/>
    </location>
    <ligand>
        <name>CoA</name>
        <dbReference type="ChEBI" id="CHEBI:57287"/>
    </ligand>
</feature>
<dbReference type="InterPro" id="IPR037143">
    <property type="entry name" value="4-PPantetheinyl_Trfase_dom_sf"/>
</dbReference>
<dbReference type="EMBL" id="VIGV01000002">
    <property type="protein sequence ID" value="TWS25458.1"/>
    <property type="molecule type" value="Genomic_DNA"/>
</dbReference>
<feature type="binding site" evidence="2">
    <location>
        <position position="161"/>
    </location>
    <ligand>
        <name>CoA</name>
        <dbReference type="ChEBI" id="CHEBI:57287"/>
    </ligand>
</feature>
<dbReference type="InterPro" id="IPR003542">
    <property type="entry name" value="Enbac_synth_compD-like"/>
</dbReference>
<feature type="domain" description="4'-phosphopantetheinyl transferase" evidence="4">
    <location>
        <begin position="101"/>
        <end position="175"/>
    </location>
</feature>